<accession>A0AAV7KA13</accession>
<evidence type="ECO:0000313" key="4">
    <source>
        <dbReference type="Proteomes" id="UP001165289"/>
    </source>
</evidence>
<dbReference type="Proteomes" id="UP001165289">
    <property type="component" value="Unassembled WGS sequence"/>
</dbReference>
<protein>
    <submittedName>
        <fullName evidence="3">Uncharacterized protein</fullName>
    </submittedName>
</protein>
<evidence type="ECO:0000256" key="2">
    <source>
        <dbReference type="SAM" id="MobiDB-lite"/>
    </source>
</evidence>
<feature type="region of interest" description="Disordered" evidence="2">
    <location>
        <begin position="255"/>
        <end position="296"/>
    </location>
</feature>
<reference evidence="3 4" key="1">
    <citation type="journal article" date="2023" name="BMC Biol.">
        <title>The compact genome of the sponge Oopsacas minuta (Hexactinellida) is lacking key metazoan core genes.</title>
        <authorList>
            <person name="Santini S."/>
            <person name="Schenkelaars Q."/>
            <person name="Jourda C."/>
            <person name="Duchesne M."/>
            <person name="Belahbib H."/>
            <person name="Rocher C."/>
            <person name="Selva M."/>
            <person name="Riesgo A."/>
            <person name="Vervoort M."/>
            <person name="Leys S.P."/>
            <person name="Kodjabachian L."/>
            <person name="Le Bivic A."/>
            <person name="Borchiellini C."/>
            <person name="Claverie J.M."/>
            <person name="Renard E."/>
        </authorList>
    </citation>
    <scope>NUCLEOTIDE SEQUENCE [LARGE SCALE GENOMIC DNA]</scope>
    <source>
        <strain evidence="3">SPO-2</strain>
    </source>
</reference>
<feature type="compositionally biased region" description="Polar residues" evidence="2">
    <location>
        <begin position="139"/>
        <end position="148"/>
    </location>
</feature>
<evidence type="ECO:0000256" key="1">
    <source>
        <dbReference type="SAM" id="Coils"/>
    </source>
</evidence>
<feature type="region of interest" description="Disordered" evidence="2">
    <location>
        <begin position="139"/>
        <end position="225"/>
    </location>
</feature>
<sequence>MASIIVPEDVTIFQQARDTIDTDINEIVQYLIDKKVQLFEEITNLEDEYKRKQQQTQKEIQKLDSLLTQTEELGENNLLKVQHKLVTELQEEIEKLNLNTKRELNYNIEVKWKCHSKGVTFGIIDGYCIQKVSRVTNSTKQMESSGPNDYQDYSVDDHLDSSGEGQSSEVGIPEGGYGRGFRGTRVSLGRGRGSFMPDFQNSNPCEDGPNYQRENSNAKGFPRDLSEDRNNGSLFWGHRGFSSNRNSVSRDMRDFGKEEGFGENHNHISRQNKNRFRRMPKTSYKEQARSFYSDWD</sequence>
<feature type="compositionally biased region" description="Basic and acidic residues" evidence="2">
    <location>
        <begin position="255"/>
        <end position="266"/>
    </location>
</feature>
<dbReference type="AlphaFoldDB" id="A0AAV7KA13"/>
<keyword evidence="1" id="KW-0175">Coiled coil</keyword>
<name>A0AAV7KA13_9METZ</name>
<organism evidence="3 4">
    <name type="scientific">Oopsacas minuta</name>
    <dbReference type="NCBI Taxonomy" id="111878"/>
    <lineage>
        <taxon>Eukaryota</taxon>
        <taxon>Metazoa</taxon>
        <taxon>Porifera</taxon>
        <taxon>Hexactinellida</taxon>
        <taxon>Hexasterophora</taxon>
        <taxon>Lyssacinosida</taxon>
        <taxon>Leucopsacidae</taxon>
        <taxon>Oopsacas</taxon>
    </lineage>
</organism>
<comment type="caution">
    <text evidence="3">The sequence shown here is derived from an EMBL/GenBank/DDBJ whole genome shotgun (WGS) entry which is preliminary data.</text>
</comment>
<feature type="compositionally biased region" description="Basic residues" evidence="2">
    <location>
        <begin position="267"/>
        <end position="280"/>
    </location>
</feature>
<feature type="coiled-coil region" evidence="1">
    <location>
        <begin position="28"/>
        <end position="99"/>
    </location>
</feature>
<proteinExistence type="predicted"/>
<keyword evidence="4" id="KW-1185">Reference proteome</keyword>
<gene>
    <name evidence="3" type="ORF">LOD99_15810</name>
</gene>
<dbReference type="EMBL" id="JAKMXF010000110">
    <property type="protein sequence ID" value="KAI6658097.1"/>
    <property type="molecule type" value="Genomic_DNA"/>
</dbReference>
<evidence type="ECO:0000313" key="3">
    <source>
        <dbReference type="EMBL" id="KAI6658097.1"/>
    </source>
</evidence>